<reference evidence="1" key="1">
    <citation type="journal article" date="2014" name="Front. Microbiol.">
        <title>High frequency of phylogenetically diverse reductive dehalogenase-homologous genes in deep subseafloor sedimentary metagenomes.</title>
        <authorList>
            <person name="Kawai M."/>
            <person name="Futagami T."/>
            <person name="Toyoda A."/>
            <person name="Takaki Y."/>
            <person name="Nishi S."/>
            <person name="Hori S."/>
            <person name="Arai W."/>
            <person name="Tsubouchi T."/>
            <person name="Morono Y."/>
            <person name="Uchiyama I."/>
            <person name="Ito T."/>
            <person name="Fujiyama A."/>
            <person name="Inagaki F."/>
            <person name="Takami H."/>
        </authorList>
    </citation>
    <scope>NUCLEOTIDE SEQUENCE</scope>
    <source>
        <strain evidence="1">Expedition CK06-06</strain>
    </source>
</reference>
<organism evidence="1">
    <name type="scientific">marine sediment metagenome</name>
    <dbReference type="NCBI Taxonomy" id="412755"/>
    <lineage>
        <taxon>unclassified sequences</taxon>
        <taxon>metagenomes</taxon>
        <taxon>ecological metagenomes</taxon>
    </lineage>
</organism>
<feature type="non-terminal residue" evidence="1">
    <location>
        <position position="52"/>
    </location>
</feature>
<sequence length="52" mass="5491">MLTAILLAVVAGILTYNYLQDVRVAALVTGEALVASQDIRPGSVLSEDMLDT</sequence>
<dbReference type="EMBL" id="BART01035873">
    <property type="protein sequence ID" value="GAH05982.1"/>
    <property type="molecule type" value="Genomic_DNA"/>
</dbReference>
<dbReference type="AlphaFoldDB" id="X1CED2"/>
<evidence type="ECO:0000313" key="1">
    <source>
        <dbReference type="EMBL" id="GAH05982.1"/>
    </source>
</evidence>
<accession>X1CED2</accession>
<evidence type="ECO:0008006" key="2">
    <source>
        <dbReference type="Google" id="ProtNLM"/>
    </source>
</evidence>
<name>X1CED2_9ZZZZ</name>
<gene>
    <name evidence="1" type="ORF">S01H4_60728</name>
</gene>
<comment type="caution">
    <text evidence="1">The sequence shown here is derived from an EMBL/GenBank/DDBJ whole genome shotgun (WGS) entry which is preliminary data.</text>
</comment>
<protein>
    <recommendedName>
        <fullName evidence="2">SAF domain-containing protein</fullName>
    </recommendedName>
</protein>
<proteinExistence type="predicted"/>